<dbReference type="EMBL" id="LR861807">
    <property type="protein sequence ID" value="CAD1797650.1"/>
    <property type="molecule type" value="Genomic_DNA"/>
</dbReference>
<dbReference type="Pfam" id="PF17963">
    <property type="entry name" value="Big_9"/>
    <property type="match status" value="5"/>
</dbReference>
<dbReference type="OrthoDB" id="6008980at2"/>
<dbReference type="AlphaFoldDB" id="A0A8E4EXI1"/>
<protein>
    <submittedName>
        <fullName evidence="1">Tandem-95 repeat protein</fullName>
    </submittedName>
</protein>
<dbReference type="EMBL" id="LR824643">
    <property type="protein sequence ID" value="CAD0343901.1"/>
    <property type="molecule type" value="Genomic_DNA"/>
</dbReference>
<evidence type="ECO:0000313" key="1">
    <source>
        <dbReference type="EMBL" id="CAD0343901.1"/>
    </source>
</evidence>
<proteinExistence type="predicted"/>
<name>A0A8E4EXI1_XANCJ</name>
<dbReference type="RefSeq" id="WP_053054353.1">
    <property type="nucleotide sequence ID" value="NZ_LR861807.1"/>
</dbReference>
<dbReference type="PANTHER" id="PTHR34720:SF9">
    <property type="entry name" value="BLR4714 PROTEIN"/>
    <property type="match status" value="1"/>
</dbReference>
<dbReference type="NCBIfam" id="NF012211">
    <property type="entry name" value="tand_rpt_95"/>
    <property type="match status" value="4"/>
</dbReference>
<evidence type="ECO:0000313" key="2">
    <source>
        <dbReference type="EMBL" id="CAD1797650.1"/>
    </source>
</evidence>
<dbReference type="Gene3D" id="2.60.40.3440">
    <property type="match status" value="3"/>
</dbReference>
<organism evidence="1">
    <name type="scientific">Xanthomonas campestris pv. juglandis</name>
    <name type="common">Xanthomonas arboricola pv. juglandis</name>
    <dbReference type="NCBI Taxonomy" id="195709"/>
    <lineage>
        <taxon>Bacteria</taxon>
        <taxon>Pseudomonadati</taxon>
        <taxon>Pseudomonadota</taxon>
        <taxon>Gammaproteobacteria</taxon>
        <taxon>Lysobacterales</taxon>
        <taxon>Lysobacteraceae</taxon>
        <taxon>Xanthomonas</taxon>
    </lineage>
</organism>
<dbReference type="Gene3D" id="2.60.40.2810">
    <property type="match status" value="1"/>
</dbReference>
<gene>
    <name evidence="2" type="ORF">XSP_004015</name>
    <name evidence="1" type="ORF">XSP_004047</name>
</gene>
<reference evidence="1 3" key="1">
    <citation type="submission" date="2020-07" db="EMBL/GenBank/DDBJ databases">
        <authorList>
            <person name="Teixeira M."/>
        </authorList>
    </citation>
    <scope>NUCLEOTIDE SEQUENCE</scope>
    <source>
        <strain evidence="2">3</strain>
        <strain evidence="1">Xanthomonas arboricola pv. juglandis CPBF 427</strain>
    </source>
</reference>
<dbReference type="InterPro" id="IPR010221">
    <property type="entry name" value="VCBS_dom"/>
</dbReference>
<dbReference type="PANTHER" id="PTHR34720">
    <property type="entry name" value="MICROCYSTIN DEPENDENT PROTEIN"/>
    <property type="match status" value="1"/>
</dbReference>
<accession>A0A8E4EXI1</accession>
<evidence type="ECO:0000313" key="3">
    <source>
        <dbReference type="Proteomes" id="UP000514411"/>
    </source>
</evidence>
<dbReference type="NCBIfam" id="TIGR01965">
    <property type="entry name" value="VCBS_repeat"/>
    <property type="match status" value="1"/>
</dbReference>
<dbReference type="Proteomes" id="UP000514411">
    <property type="component" value="Chromosome"/>
</dbReference>
<sequence length="676" mass="71653">MSPRALERAGHSADCFFTGTDTFTYVVSDGKANSNTATVTVTVLGPNLPPLAFDDVVDLKENGSVRIDPTANDWDINGDDLQAVLVCGPSHGRLSLNPDGTYTYTPDANWYGLDGFTYQAFDGQYRSNPAMVWIRVAPVNQAPVAAADAFTVRAGVATRLDVLANDSDVDGDGLTAKLATSPKNGTLIRNRDGSFSYTAKSGFVGTDTFTYVATDGALDSRPVTVSITVLAPNRAPVARDDKATTMAGAAVRINVLGNDSDADGDRLAALLVCAPSHGKLSLNADGSYTYTPDKGWYGTDSFSYRATDGDAQSGVAMVSITVQKVNRAPTAQSASFQVQKDGSVRIDFDCLVNDPDGDALTLSLTNPSKGSLTRNRDGSYTYRPKSGFVGTDTFTYSVSDGKLTASASITLVVSKNPPRDNAMSIVVGASASAASVQGGGYIVVNLGASSQPVIDWTATAGTPREHWMGRATGRRGVRDRSAGCADRSCGTARLSDGRRPRRAAAIEIHIGGKDVSRTGERHMQARRLMLIATLTMGLLVNHPSIAQSQIPSETPHTGMSPKTLERAYIESYEQSGFRLVSRHRELDPSGTWTIKLAFRLKSAQKGPDAPSTTLRLRGGLPSTCACYLVRESFRGANANSPDPAAIALGERALIKADRAALEKVQQRLGVSIPYAG</sequence>